<evidence type="ECO:0000256" key="5">
    <source>
        <dbReference type="ARBA" id="ARBA00022989"/>
    </source>
</evidence>
<feature type="transmembrane region" description="Helical" evidence="8">
    <location>
        <begin position="31"/>
        <end position="52"/>
    </location>
</feature>
<feature type="transmembrane region" description="Helical" evidence="8">
    <location>
        <begin position="279"/>
        <end position="311"/>
    </location>
</feature>
<feature type="transmembrane region" description="Helical" evidence="8">
    <location>
        <begin position="497"/>
        <end position="517"/>
    </location>
</feature>
<evidence type="ECO:0000256" key="4">
    <source>
        <dbReference type="ARBA" id="ARBA00022692"/>
    </source>
</evidence>
<dbReference type="AlphaFoldDB" id="A0A9W6UUK9"/>
<evidence type="ECO:0000256" key="6">
    <source>
        <dbReference type="ARBA" id="ARBA00023136"/>
    </source>
</evidence>
<accession>A0A9W6UUK9</accession>
<proteinExistence type="inferred from homology"/>
<evidence type="ECO:0000256" key="8">
    <source>
        <dbReference type="SAM" id="Phobius"/>
    </source>
</evidence>
<dbReference type="Proteomes" id="UP001165124">
    <property type="component" value="Unassembled WGS sequence"/>
</dbReference>
<dbReference type="EMBL" id="BSRZ01000006">
    <property type="protein sequence ID" value="GLW64741.1"/>
    <property type="molecule type" value="Genomic_DNA"/>
</dbReference>
<feature type="transmembrane region" description="Helical" evidence="8">
    <location>
        <begin position="331"/>
        <end position="353"/>
    </location>
</feature>
<keyword evidence="4 8" id="KW-0812">Transmembrane</keyword>
<gene>
    <name evidence="9" type="ORF">Arub01_29850</name>
</gene>
<evidence type="ECO:0000313" key="9">
    <source>
        <dbReference type="EMBL" id="GLW64741.1"/>
    </source>
</evidence>
<dbReference type="Pfam" id="PF26314">
    <property type="entry name" value="MptA_B_family"/>
    <property type="match status" value="1"/>
</dbReference>
<evidence type="ECO:0000313" key="10">
    <source>
        <dbReference type="Proteomes" id="UP001165124"/>
    </source>
</evidence>
<feature type="transmembrane region" description="Helical" evidence="8">
    <location>
        <begin position="226"/>
        <end position="244"/>
    </location>
</feature>
<comment type="similarity">
    <text evidence="7">Belongs to the MptA/B family.</text>
</comment>
<organism evidence="9 10">
    <name type="scientific">Actinomadura rubrobrunea</name>
    <dbReference type="NCBI Taxonomy" id="115335"/>
    <lineage>
        <taxon>Bacteria</taxon>
        <taxon>Bacillati</taxon>
        <taxon>Actinomycetota</taxon>
        <taxon>Actinomycetes</taxon>
        <taxon>Streptosporangiales</taxon>
        <taxon>Thermomonosporaceae</taxon>
        <taxon>Actinomadura</taxon>
    </lineage>
</organism>
<evidence type="ECO:0000256" key="1">
    <source>
        <dbReference type="ARBA" id="ARBA00004141"/>
    </source>
</evidence>
<evidence type="ECO:0000256" key="7">
    <source>
        <dbReference type="ARBA" id="ARBA00043987"/>
    </source>
</evidence>
<keyword evidence="5 8" id="KW-1133">Transmembrane helix</keyword>
<protein>
    <recommendedName>
        <fullName evidence="11">DUF2029 domain-containing protein</fullName>
    </recommendedName>
</protein>
<feature type="transmembrane region" description="Helical" evidence="8">
    <location>
        <begin position="107"/>
        <end position="127"/>
    </location>
</feature>
<dbReference type="InterPro" id="IPR049829">
    <property type="entry name" value="MptA/B-like"/>
</dbReference>
<sequence length="538" mass="56087">MTPPRPAAAADAGAAPEAADGRRAALGRAGLAAIGTSIGCFLLTALLGPSAMQPELRGDPGQPPYALTVHPPPHLVIGLVAAGLVVGTLGLGLCWSAVRRGWRCRTSALTAAGLLATAAFTLMPPIGSADHLNYAAYGRMAVIGHDPYVTRAVDVPGDPVISEVEEWRRAPSVYGPIATAGQAMASWSGGDSVRLTVFVLSLLNALAFTLTAWILHRAARTDERRLRVALLWTCNPLLLFHLVGGAHNDTLAVCPMVAGVALFSARFEAGRRGVPLRAAASGALIAVGAAIKLPAAIAGGGLAWAVLRGAFTHRGAGRDDGGRVAADRWRAALSAAALAAGALAVTLVTYAIAGSHTFDPIRRAADQVSLATPWHLVDLVLGRDNRVVIKFAWLTLFAVLTILLARALPRRGPGTDTGAEAERVAAALVLAWLLAAPYELPWYSGFAWAALALLPWSRFDWLLLAHTCALSLGYLPARDPKLIGLPASLDWLLEVVRPGVIPVALTVILIAALRMCLRRPGPAPAPAPPRRSPTASPG</sequence>
<keyword evidence="10" id="KW-1185">Reference proteome</keyword>
<dbReference type="NCBIfam" id="NF038066">
    <property type="entry name" value="MptB"/>
    <property type="match status" value="1"/>
</dbReference>
<evidence type="ECO:0000256" key="3">
    <source>
        <dbReference type="ARBA" id="ARBA00022679"/>
    </source>
</evidence>
<keyword evidence="2" id="KW-0328">Glycosyltransferase</keyword>
<comment type="subcellular location">
    <subcellularLocation>
        <location evidence="1">Membrane</location>
        <topology evidence="1">Multi-pass membrane protein</topology>
    </subcellularLocation>
</comment>
<reference evidence="9" key="1">
    <citation type="submission" date="2023-02" db="EMBL/GenBank/DDBJ databases">
        <title>Actinomadura rubrobrunea NBRC 14622.</title>
        <authorList>
            <person name="Ichikawa N."/>
            <person name="Sato H."/>
            <person name="Tonouchi N."/>
        </authorList>
    </citation>
    <scope>NUCLEOTIDE SEQUENCE</scope>
    <source>
        <strain evidence="9">NBRC 14622</strain>
    </source>
</reference>
<comment type="caution">
    <text evidence="9">The sequence shown here is derived from an EMBL/GenBank/DDBJ whole genome shotgun (WGS) entry which is preliminary data.</text>
</comment>
<evidence type="ECO:0008006" key="11">
    <source>
        <dbReference type="Google" id="ProtNLM"/>
    </source>
</evidence>
<feature type="transmembrane region" description="Helical" evidence="8">
    <location>
        <begin position="391"/>
        <end position="409"/>
    </location>
</feature>
<dbReference type="GO" id="GO:0016757">
    <property type="term" value="F:glycosyltransferase activity"/>
    <property type="evidence" value="ECO:0007669"/>
    <property type="project" value="UniProtKB-KW"/>
</dbReference>
<keyword evidence="6 8" id="KW-0472">Membrane</keyword>
<feature type="transmembrane region" description="Helical" evidence="8">
    <location>
        <begin position="195"/>
        <end position="214"/>
    </location>
</feature>
<feature type="transmembrane region" description="Helical" evidence="8">
    <location>
        <begin position="72"/>
        <end position="95"/>
    </location>
</feature>
<keyword evidence="3" id="KW-0808">Transferase</keyword>
<dbReference type="RefSeq" id="WP_067915808.1">
    <property type="nucleotide sequence ID" value="NZ_BSRZ01000006.1"/>
</dbReference>
<dbReference type="GO" id="GO:0016020">
    <property type="term" value="C:membrane"/>
    <property type="evidence" value="ECO:0007669"/>
    <property type="project" value="UniProtKB-SubCell"/>
</dbReference>
<evidence type="ECO:0000256" key="2">
    <source>
        <dbReference type="ARBA" id="ARBA00022676"/>
    </source>
</evidence>
<name>A0A9W6UUK9_9ACTN</name>
<feature type="transmembrane region" description="Helical" evidence="8">
    <location>
        <begin position="429"/>
        <end position="454"/>
    </location>
</feature>